<protein>
    <submittedName>
        <fullName evidence="2">Uncharacterized protein</fullName>
    </submittedName>
</protein>
<dbReference type="RefSeq" id="WP_174679705.1">
    <property type="nucleotide sequence ID" value="NZ_JABUQZ010000001.1"/>
</dbReference>
<sequence>MALPETPPGRTAGGPAPMTAGGPQPGVAGSLESYSPTDPGDVPSRYSIHLERNTGETRTLTDIESIDVVREHTDSSDWQATVPEDPTLPEWRFANVEVRYQGNTLFTGTLQRVDPSVTDAETVLEGYGPGSAIRFGHVRVEEQNANLYRVIERVWRDHTPFDALVLSPEEPQTFSKVELSGTPKSILKELHDRAGMRFYFTMLPTDGPDVISFRPGRLVRPSGWTRIDIDPRWDVGDYRNAVVVEGAYSEELGRRYRGEAVDAEEVDRVGERLEESIGPEPDLESDEDCQQIADSTLEDRLAEDQQEGSVDILPRLLPPGVRVNVPYYGEMRDLERVSYQESLGEASGTLDIERPYSVAERTEEVDADLSSTKEMIR</sequence>
<evidence type="ECO:0000313" key="3">
    <source>
        <dbReference type="Proteomes" id="UP001016761"/>
    </source>
</evidence>
<keyword evidence="3" id="KW-1185">Reference proteome</keyword>
<dbReference type="EMBL" id="JABUQZ010000001">
    <property type="protein sequence ID" value="NUC71717.1"/>
    <property type="molecule type" value="Genomic_DNA"/>
</dbReference>
<dbReference type="Proteomes" id="UP001016761">
    <property type="component" value="Unassembled WGS sequence"/>
</dbReference>
<accession>A0ABX2LDR8</accession>
<evidence type="ECO:0000313" key="2">
    <source>
        <dbReference type="EMBL" id="NUC71717.1"/>
    </source>
</evidence>
<evidence type="ECO:0000256" key="1">
    <source>
        <dbReference type="SAM" id="MobiDB-lite"/>
    </source>
</evidence>
<gene>
    <name evidence="2" type="ORF">HTZ84_05235</name>
</gene>
<feature type="region of interest" description="Disordered" evidence="1">
    <location>
        <begin position="354"/>
        <end position="377"/>
    </location>
</feature>
<reference evidence="2 3" key="1">
    <citation type="submission" date="2020-06" db="EMBL/GenBank/DDBJ databases">
        <title>Haloterrigena sp. nov., an extremely halophilic archaeon isolated from a saline sediment.</title>
        <authorList>
            <person name="Liu B.-B."/>
        </authorList>
    </citation>
    <scope>NUCLEOTIDE SEQUENCE [LARGE SCALE GENOMIC DNA]</scope>
    <source>
        <strain evidence="2 3">SYSU A558-1</strain>
    </source>
</reference>
<comment type="caution">
    <text evidence="2">The sequence shown here is derived from an EMBL/GenBank/DDBJ whole genome shotgun (WGS) entry which is preliminary data.</text>
</comment>
<feature type="region of interest" description="Disordered" evidence="1">
    <location>
        <begin position="267"/>
        <end position="287"/>
    </location>
</feature>
<feature type="region of interest" description="Disordered" evidence="1">
    <location>
        <begin position="1"/>
        <end position="44"/>
    </location>
</feature>
<proteinExistence type="predicted"/>
<organism evidence="2 3">
    <name type="scientific">Haloterrigena gelatinilytica</name>
    <dbReference type="NCBI Taxonomy" id="2741724"/>
    <lineage>
        <taxon>Archaea</taxon>
        <taxon>Methanobacteriati</taxon>
        <taxon>Methanobacteriota</taxon>
        <taxon>Stenosarchaea group</taxon>
        <taxon>Halobacteria</taxon>
        <taxon>Halobacteriales</taxon>
        <taxon>Natrialbaceae</taxon>
        <taxon>Haloterrigena</taxon>
    </lineage>
</organism>
<name>A0ABX2LDR8_9EURY</name>
<feature type="compositionally biased region" description="Low complexity" evidence="1">
    <location>
        <begin position="8"/>
        <end position="26"/>
    </location>
</feature>